<dbReference type="AlphaFoldDB" id="A0A2T5LTE7"/>
<gene>
    <name evidence="3" type="ORF">P175DRAFT_0559112</name>
</gene>
<evidence type="ECO:0000256" key="1">
    <source>
        <dbReference type="SAM" id="MobiDB-lite"/>
    </source>
</evidence>
<dbReference type="Pfam" id="PF23670">
    <property type="entry name" value="PIGBOS1"/>
    <property type="match status" value="1"/>
</dbReference>
<feature type="compositionally biased region" description="Low complexity" evidence="1">
    <location>
        <begin position="36"/>
        <end position="66"/>
    </location>
</feature>
<comment type="caution">
    <text evidence="3">The sequence shown here is derived from an EMBL/GenBank/DDBJ whole genome shotgun (WGS) entry which is preliminary data.</text>
</comment>
<reference evidence="3 4" key="1">
    <citation type="journal article" date="2018" name="Proc. Natl. Acad. Sci. U.S.A.">
        <title>Linking secondary metabolites to gene clusters through genome sequencing of six diverse Aspergillus species.</title>
        <authorList>
            <person name="Kaerboelling I."/>
            <person name="Vesth T.C."/>
            <person name="Frisvad J.C."/>
            <person name="Nybo J.L."/>
            <person name="Theobald S."/>
            <person name="Kuo A."/>
            <person name="Bowyer P."/>
            <person name="Matsuda Y."/>
            <person name="Mondo S."/>
            <person name="Lyhne E.K."/>
            <person name="Kogle M.E."/>
            <person name="Clum A."/>
            <person name="Lipzen A."/>
            <person name="Salamov A."/>
            <person name="Ngan C.Y."/>
            <person name="Daum C."/>
            <person name="Chiniquy J."/>
            <person name="Barry K."/>
            <person name="LaButti K."/>
            <person name="Haridas S."/>
            <person name="Simmons B.A."/>
            <person name="Magnuson J.K."/>
            <person name="Mortensen U.H."/>
            <person name="Larsen T.O."/>
            <person name="Grigoriev I.V."/>
            <person name="Baker S.E."/>
            <person name="Andersen M.R."/>
        </authorList>
    </citation>
    <scope>NUCLEOTIDE SEQUENCE [LARGE SCALE GENOMIC DNA]</scope>
    <source>
        <strain evidence="3 4">IBT 24754</strain>
    </source>
</reference>
<dbReference type="VEuPathDB" id="FungiDB:P175DRAFT_0559112"/>
<evidence type="ECO:0000313" key="3">
    <source>
        <dbReference type="EMBL" id="PTU19554.1"/>
    </source>
</evidence>
<name>A0A2T5LTE7_9EURO</name>
<dbReference type="OrthoDB" id="4093673at2759"/>
<dbReference type="InterPro" id="IPR057394">
    <property type="entry name" value="PIGBOS1"/>
</dbReference>
<dbReference type="GeneID" id="63817777"/>
<feature type="region of interest" description="Disordered" evidence="1">
    <location>
        <begin position="32"/>
        <end position="74"/>
    </location>
</feature>
<keyword evidence="2" id="KW-1133">Transmembrane helix</keyword>
<accession>A0A2T5LTE7</accession>
<proteinExistence type="predicted"/>
<dbReference type="RefSeq" id="XP_040750946.1">
    <property type="nucleotide sequence ID" value="XM_040900893.1"/>
</dbReference>
<keyword evidence="2" id="KW-0472">Membrane</keyword>
<sequence>MSRNFIPATLAIGVGIATGYYTFQPALREFQTENTKSQQNQLKDKLQSQQSQEEEQPVSAPAPSSGSPGGGDRT</sequence>
<organism evidence="3 4">
    <name type="scientific">Aspergillus ochraceoroseus IBT 24754</name>
    <dbReference type="NCBI Taxonomy" id="1392256"/>
    <lineage>
        <taxon>Eukaryota</taxon>
        <taxon>Fungi</taxon>
        <taxon>Dikarya</taxon>
        <taxon>Ascomycota</taxon>
        <taxon>Pezizomycotina</taxon>
        <taxon>Eurotiomycetes</taxon>
        <taxon>Eurotiomycetidae</taxon>
        <taxon>Eurotiales</taxon>
        <taxon>Aspergillaceae</taxon>
        <taxon>Aspergillus</taxon>
        <taxon>Aspergillus subgen. Nidulantes</taxon>
    </lineage>
</organism>
<feature type="transmembrane region" description="Helical" evidence="2">
    <location>
        <begin position="6"/>
        <end position="23"/>
    </location>
</feature>
<protein>
    <submittedName>
        <fullName evidence="3">Uncharacterized protein</fullName>
    </submittedName>
</protein>
<dbReference type="Proteomes" id="UP000244073">
    <property type="component" value="Unassembled WGS sequence"/>
</dbReference>
<evidence type="ECO:0000313" key="4">
    <source>
        <dbReference type="Proteomes" id="UP000244073"/>
    </source>
</evidence>
<dbReference type="EMBL" id="MSFN02000006">
    <property type="protein sequence ID" value="PTU19554.1"/>
    <property type="molecule type" value="Genomic_DNA"/>
</dbReference>
<keyword evidence="2" id="KW-0812">Transmembrane</keyword>
<evidence type="ECO:0000256" key="2">
    <source>
        <dbReference type="SAM" id="Phobius"/>
    </source>
</evidence>